<dbReference type="EMBL" id="SDWW01000042">
    <property type="protein sequence ID" value="RYV50088.1"/>
    <property type="molecule type" value="Genomic_DNA"/>
</dbReference>
<dbReference type="OrthoDB" id="9815497at2"/>
<dbReference type="Proteomes" id="UP000293764">
    <property type="component" value="Unassembled WGS sequence"/>
</dbReference>
<dbReference type="Pfam" id="PF02625">
    <property type="entry name" value="XdhC_CoxI"/>
    <property type="match status" value="1"/>
</dbReference>
<protein>
    <submittedName>
        <fullName evidence="3">XdhC/CoxI family protein</fullName>
    </submittedName>
</protein>
<dbReference type="AlphaFoldDB" id="A0A4Q5MWU1"/>
<gene>
    <name evidence="3" type="ORF">EUA98_15310</name>
</gene>
<dbReference type="Pfam" id="PF13478">
    <property type="entry name" value="XdhC_C"/>
    <property type="match status" value="1"/>
</dbReference>
<dbReference type="InterPro" id="IPR027051">
    <property type="entry name" value="XdhC_Rossmann_dom"/>
</dbReference>
<dbReference type="PANTHER" id="PTHR30388">
    <property type="entry name" value="ALDEHYDE OXIDOREDUCTASE MOLYBDENUM COFACTOR ASSEMBLY PROTEIN"/>
    <property type="match status" value="1"/>
</dbReference>
<proteinExistence type="predicted"/>
<dbReference type="RefSeq" id="WP_130103564.1">
    <property type="nucleotide sequence ID" value="NZ_SDWW01000042.1"/>
</dbReference>
<organism evidence="3 4">
    <name type="scientific">Pengzhenrongella frigida</name>
    <dbReference type="NCBI Taxonomy" id="1259133"/>
    <lineage>
        <taxon>Bacteria</taxon>
        <taxon>Bacillati</taxon>
        <taxon>Actinomycetota</taxon>
        <taxon>Actinomycetes</taxon>
        <taxon>Micrococcales</taxon>
        <taxon>Pengzhenrongella</taxon>
    </lineage>
</organism>
<dbReference type="InterPro" id="IPR003777">
    <property type="entry name" value="XdhC_CoxI"/>
</dbReference>
<evidence type="ECO:0000259" key="1">
    <source>
        <dbReference type="Pfam" id="PF02625"/>
    </source>
</evidence>
<feature type="domain" description="XdhC Rossmann" evidence="2">
    <location>
        <begin position="203"/>
        <end position="345"/>
    </location>
</feature>
<evidence type="ECO:0000313" key="4">
    <source>
        <dbReference type="Proteomes" id="UP000293764"/>
    </source>
</evidence>
<evidence type="ECO:0000313" key="3">
    <source>
        <dbReference type="EMBL" id="RYV50088.1"/>
    </source>
</evidence>
<evidence type="ECO:0000259" key="2">
    <source>
        <dbReference type="Pfam" id="PF13478"/>
    </source>
</evidence>
<dbReference type="Gene3D" id="3.40.50.720">
    <property type="entry name" value="NAD(P)-binding Rossmann-like Domain"/>
    <property type="match status" value="1"/>
</dbReference>
<comment type="caution">
    <text evidence="3">The sequence shown here is derived from an EMBL/GenBank/DDBJ whole genome shotgun (WGS) entry which is preliminary data.</text>
</comment>
<keyword evidence="4" id="KW-1185">Reference proteome</keyword>
<accession>A0A4Q5MWU1</accession>
<dbReference type="InterPro" id="IPR052698">
    <property type="entry name" value="MoCofactor_Util/Proc"/>
</dbReference>
<reference evidence="3 4" key="1">
    <citation type="submission" date="2019-01" db="EMBL/GenBank/DDBJ databases">
        <title>Novel species of Cellulomonas.</title>
        <authorList>
            <person name="Liu Q."/>
            <person name="Xin Y.-H."/>
        </authorList>
    </citation>
    <scope>NUCLEOTIDE SEQUENCE [LARGE SCALE GENOMIC DNA]</scope>
    <source>
        <strain evidence="3 4">HLT2-17</strain>
    </source>
</reference>
<name>A0A4Q5MWU1_9MICO</name>
<sequence length="369" mass="37412">MLEIAGPLLDALDSGHRVAVATVTRVLGSAPRTLGTAMAVTEAGTVVGSISGGCVEGEVYALSGEVLADGRCVLTEFGVTDDDAFAAGLSCGGSLEVFVSELAPAGERNALSAGVRSELEAARRGEPAGLAIVVDGPGTGMILPAGAGAAADHDVALDDATARRITAELRALLAAGATATGELACGAREVRVLYVVAAPPPRLLIFGAVDFAAALCDAATLLGYRVTVCDARAVFATPERFPSAHDVVVQWPADYLAATPVDSRTVVCVLTHDEKFDLPLLTVALRLGVGYVGAMGSRRTHERRVGRLTDAGVGPDELARLHSPIGLDLGASTPAETAVSILAEVLAARTGASGAPLARTDGPIHPTRG</sequence>
<dbReference type="PANTHER" id="PTHR30388:SF4">
    <property type="entry name" value="MOLYBDENUM COFACTOR INSERTION CHAPERONE PAOD"/>
    <property type="match status" value="1"/>
</dbReference>
<feature type="domain" description="XdhC- CoxI" evidence="1">
    <location>
        <begin position="12"/>
        <end position="77"/>
    </location>
</feature>